<protein>
    <recommendedName>
        <fullName evidence="2">threonine--tRNA ligase</fullName>
        <ecNumber evidence="2">6.1.1.3</ecNumber>
    </recommendedName>
    <alternativeName>
        <fullName evidence="8">Threonyl-tRNA synthetase</fullName>
    </alternativeName>
</protein>
<dbReference type="Gene3D" id="3.30.980.10">
    <property type="entry name" value="Threonyl-trna Synthetase, Chain A, domain 2"/>
    <property type="match status" value="1"/>
</dbReference>
<dbReference type="AlphaFoldDB" id="V9KZH3"/>
<keyword evidence="3 11" id="KW-0436">Ligase</keyword>
<proteinExistence type="evidence at transcript level"/>
<dbReference type="EMBL" id="JW872235">
    <property type="protein sequence ID" value="AFP04753.1"/>
    <property type="molecule type" value="mRNA"/>
</dbReference>
<dbReference type="InterPro" id="IPR018163">
    <property type="entry name" value="Thr/Ala-tRNA-synth_IIc_edit"/>
</dbReference>
<evidence type="ECO:0000256" key="2">
    <source>
        <dbReference type="ARBA" id="ARBA00013163"/>
    </source>
</evidence>
<feature type="non-terminal residue" evidence="11">
    <location>
        <position position="1"/>
    </location>
</feature>
<evidence type="ECO:0000256" key="4">
    <source>
        <dbReference type="ARBA" id="ARBA00022741"/>
    </source>
</evidence>
<evidence type="ECO:0000313" key="11">
    <source>
        <dbReference type="EMBL" id="AFP04753.1"/>
    </source>
</evidence>
<dbReference type="InterPro" id="IPR012947">
    <property type="entry name" value="tRNA_SAD"/>
</dbReference>
<feature type="domain" description="TGS" evidence="10">
    <location>
        <begin position="103"/>
        <end position="165"/>
    </location>
</feature>
<dbReference type="GO" id="GO:0006435">
    <property type="term" value="P:threonyl-tRNA aminoacylation"/>
    <property type="evidence" value="ECO:0007669"/>
    <property type="project" value="TreeGrafter"/>
</dbReference>
<dbReference type="InterPro" id="IPR045864">
    <property type="entry name" value="aa-tRNA-synth_II/BPL/LPL"/>
</dbReference>
<dbReference type="InterPro" id="IPR004095">
    <property type="entry name" value="TGS"/>
</dbReference>
<evidence type="ECO:0000256" key="9">
    <source>
        <dbReference type="ARBA" id="ARBA00049515"/>
    </source>
</evidence>
<evidence type="ECO:0000256" key="1">
    <source>
        <dbReference type="ARBA" id="ARBA00008226"/>
    </source>
</evidence>
<keyword evidence="5" id="KW-0067">ATP-binding</keyword>
<dbReference type="FunFam" id="3.10.20.30:FF:000006">
    <property type="entry name" value="Threonine--tRNA ligase, cytoplasmic"/>
    <property type="match status" value="1"/>
</dbReference>
<dbReference type="GO" id="GO:0005739">
    <property type="term" value="C:mitochondrion"/>
    <property type="evidence" value="ECO:0007669"/>
    <property type="project" value="TreeGrafter"/>
</dbReference>
<dbReference type="FunFam" id="3.30.980.10:FF:000003">
    <property type="entry name" value="Threonine--tRNA ligase, cytoplasmic"/>
    <property type="match status" value="1"/>
</dbReference>
<keyword evidence="7" id="KW-0030">Aminoacyl-tRNA synthetase</keyword>
<evidence type="ECO:0000259" key="10">
    <source>
        <dbReference type="PROSITE" id="PS51880"/>
    </source>
</evidence>
<dbReference type="InterPro" id="IPR012676">
    <property type="entry name" value="TGS-like"/>
</dbReference>
<evidence type="ECO:0000256" key="7">
    <source>
        <dbReference type="ARBA" id="ARBA00023146"/>
    </source>
</evidence>
<dbReference type="Pfam" id="PF02824">
    <property type="entry name" value="TGS"/>
    <property type="match status" value="1"/>
</dbReference>
<keyword evidence="4" id="KW-0547">Nucleotide-binding</keyword>
<dbReference type="Gene3D" id="3.30.930.10">
    <property type="entry name" value="Bira Bifunctional Protein, Domain 2"/>
    <property type="match status" value="1"/>
</dbReference>
<dbReference type="GO" id="GO:0005524">
    <property type="term" value="F:ATP binding"/>
    <property type="evidence" value="ECO:0007669"/>
    <property type="project" value="UniProtKB-KW"/>
</dbReference>
<dbReference type="CDD" id="cd01667">
    <property type="entry name" value="TGS_ThrRS"/>
    <property type="match status" value="1"/>
</dbReference>
<reference evidence="11" key="1">
    <citation type="journal article" date="2014" name="Nature">
        <title>Elephant shark genome provides unique insights into gnathostome evolution.</title>
        <authorList>
            <consortium name="International Elephant Shark Genome Sequencing Consortium"/>
            <person name="Venkatesh B."/>
            <person name="Lee A.P."/>
            <person name="Ravi V."/>
            <person name="Maurya A.K."/>
            <person name="Lian M.M."/>
            <person name="Swann J.B."/>
            <person name="Ohta Y."/>
            <person name="Flajnik M.F."/>
            <person name="Sutoh Y."/>
            <person name="Kasahara M."/>
            <person name="Hoon S."/>
            <person name="Gangu V."/>
            <person name="Roy S.W."/>
            <person name="Irimia M."/>
            <person name="Korzh V."/>
            <person name="Kondrychyn I."/>
            <person name="Lim Z.W."/>
            <person name="Tay B.H."/>
            <person name="Tohari S."/>
            <person name="Kong K.W."/>
            <person name="Ho S."/>
            <person name="Lorente-Galdos B."/>
            <person name="Quilez J."/>
            <person name="Marques-Bonet T."/>
            <person name="Raney B.J."/>
            <person name="Ingham P.W."/>
            <person name="Tay A."/>
            <person name="Hillier L.W."/>
            <person name="Minx P."/>
            <person name="Boehm T."/>
            <person name="Wilson R.K."/>
            <person name="Brenner S."/>
            <person name="Warren W.C."/>
        </authorList>
    </citation>
    <scope>NUCLEOTIDE SEQUENCE</scope>
    <source>
        <tissue evidence="11">Spleen</tissue>
    </source>
</reference>
<feature type="non-terminal residue" evidence="11">
    <location>
        <position position="422"/>
    </location>
</feature>
<dbReference type="SUPFAM" id="SSF81271">
    <property type="entry name" value="TGS-like"/>
    <property type="match status" value="1"/>
</dbReference>
<dbReference type="Pfam" id="PF07973">
    <property type="entry name" value="tRNA_SAD"/>
    <property type="match status" value="1"/>
</dbReference>
<keyword evidence="6" id="KW-0648">Protein biosynthesis</keyword>
<comment type="similarity">
    <text evidence="1">Belongs to the class-II aminoacyl-tRNA synthetase family.</text>
</comment>
<dbReference type="SUPFAM" id="SSF55681">
    <property type="entry name" value="Class II aaRS and biotin synthetases"/>
    <property type="match status" value="1"/>
</dbReference>
<dbReference type="Gene3D" id="3.10.20.30">
    <property type="match status" value="1"/>
</dbReference>
<sequence>GGTGGTRRCHGGAHGEDMNLLQALCSRGLRLSRRPPGPGAALTRLWCSTEAEPSNEKLVKDTDDTGTRGREWPGFVEERLSLFQQLKARQDDVLRERALKESRQVKVTLPDGTCVRAESWKTSPFHIASNLSQGLASGAVVALVNGALWDLDRPLEGDSTLEILTPDKTEANSVYWHSSCHLLGAGLELLYAGLLCHGPATDSGFFYDIYLEGRSVSQQDFPELEHLCGSMIREKLPFQRLEVSRDQLRELFKYNRFKLRFIEEKVTGATGTVYRCGPLVDLCRGPHIRHTGKIGAFRVLKTSSSYWDGNPEMETLSRVYGISFPERERLRQWERLQEEAKSRDHRKIGKDQELFFFHEMSPGSCFFLPKGAHIYNTLTDYLRVRSACARVRACVRLRACVRVRARASACVCVCLCVCVRLS</sequence>
<evidence type="ECO:0000256" key="3">
    <source>
        <dbReference type="ARBA" id="ARBA00022598"/>
    </source>
</evidence>
<evidence type="ECO:0000256" key="8">
    <source>
        <dbReference type="ARBA" id="ARBA00031900"/>
    </source>
</evidence>
<name>V9KZH3_CALMI</name>
<evidence type="ECO:0000256" key="6">
    <source>
        <dbReference type="ARBA" id="ARBA00022917"/>
    </source>
</evidence>
<dbReference type="PANTHER" id="PTHR11451:SF27">
    <property type="entry name" value="THREONINE--TRNA LIGASE, MITOCHONDRIAL"/>
    <property type="match status" value="1"/>
</dbReference>
<organism evidence="11">
    <name type="scientific">Callorhinchus milii</name>
    <name type="common">Ghost shark</name>
    <dbReference type="NCBI Taxonomy" id="7868"/>
    <lineage>
        <taxon>Eukaryota</taxon>
        <taxon>Metazoa</taxon>
        <taxon>Chordata</taxon>
        <taxon>Craniata</taxon>
        <taxon>Vertebrata</taxon>
        <taxon>Chondrichthyes</taxon>
        <taxon>Holocephali</taxon>
        <taxon>Chimaeriformes</taxon>
        <taxon>Callorhinchidae</taxon>
        <taxon>Callorhinchus</taxon>
    </lineage>
</organism>
<accession>V9KZH3</accession>
<dbReference type="GO" id="GO:0004829">
    <property type="term" value="F:threonine-tRNA ligase activity"/>
    <property type="evidence" value="ECO:0007669"/>
    <property type="project" value="UniProtKB-EC"/>
</dbReference>
<dbReference type="PANTHER" id="PTHR11451">
    <property type="entry name" value="THREONINE-TRNA LIGASE"/>
    <property type="match status" value="1"/>
</dbReference>
<dbReference type="PROSITE" id="PS51880">
    <property type="entry name" value="TGS"/>
    <property type="match status" value="1"/>
</dbReference>
<dbReference type="SUPFAM" id="SSF55186">
    <property type="entry name" value="ThrRS/AlaRS common domain"/>
    <property type="match status" value="1"/>
</dbReference>
<comment type="catalytic activity">
    <reaction evidence="9">
        <text>tRNA(Thr) + L-threonine + ATP = L-threonyl-tRNA(Thr) + AMP + diphosphate + H(+)</text>
        <dbReference type="Rhea" id="RHEA:24624"/>
        <dbReference type="Rhea" id="RHEA-COMP:9670"/>
        <dbReference type="Rhea" id="RHEA-COMP:9704"/>
        <dbReference type="ChEBI" id="CHEBI:15378"/>
        <dbReference type="ChEBI" id="CHEBI:30616"/>
        <dbReference type="ChEBI" id="CHEBI:33019"/>
        <dbReference type="ChEBI" id="CHEBI:57926"/>
        <dbReference type="ChEBI" id="CHEBI:78442"/>
        <dbReference type="ChEBI" id="CHEBI:78534"/>
        <dbReference type="ChEBI" id="CHEBI:456215"/>
        <dbReference type="EC" id="6.1.1.3"/>
    </reaction>
</comment>
<dbReference type="SMART" id="SM00863">
    <property type="entry name" value="tRNA_SAD"/>
    <property type="match status" value="1"/>
</dbReference>
<dbReference type="EC" id="6.1.1.3" evidence="2"/>
<evidence type="ECO:0000256" key="5">
    <source>
        <dbReference type="ARBA" id="ARBA00022840"/>
    </source>
</evidence>
<dbReference type="InterPro" id="IPR012675">
    <property type="entry name" value="Beta-grasp_dom_sf"/>
</dbReference>